<dbReference type="InterPro" id="IPR016024">
    <property type="entry name" value="ARM-type_fold"/>
</dbReference>
<proteinExistence type="predicted"/>
<evidence type="ECO:0000256" key="1">
    <source>
        <dbReference type="ARBA" id="ARBA00004496"/>
    </source>
</evidence>
<dbReference type="InterPro" id="IPR011989">
    <property type="entry name" value="ARM-like"/>
</dbReference>
<dbReference type="PROSITE" id="PS50303">
    <property type="entry name" value="PUM_HD"/>
    <property type="match status" value="1"/>
</dbReference>
<keyword evidence="4" id="KW-0810">Translation regulation</keyword>
<organism evidence="9 10">
    <name type="scientific">Trifolium pratense</name>
    <name type="common">Red clover</name>
    <dbReference type="NCBI Taxonomy" id="57577"/>
    <lineage>
        <taxon>Eukaryota</taxon>
        <taxon>Viridiplantae</taxon>
        <taxon>Streptophyta</taxon>
        <taxon>Embryophyta</taxon>
        <taxon>Tracheophyta</taxon>
        <taxon>Spermatophyta</taxon>
        <taxon>Magnoliopsida</taxon>
        <taxon>eudicotyledons</taxon>
        <taxon>Gunneridae</taxon>
        <taxon>Pentapetalae</taxon>
        <taxon>rosids</taxon>
        <taxon>fabids</taxon>
        <taxon>Fabales</taxon>
        <taxon>Fabaceae</taxon>
        <taxon>Papilionoideae</taxon>
        <taxon>50 kb inversion clade</taxon>
        <taxon>NPAAA clade</taxon>
        <taxon>Hologalegina</taxon>
        <taxon>IRL clade</taxon>
        <taxon>Trifolieae</taxon>
        <taxon>Trifolium</taxon>
    </lineage>
</organism>
<dbReference type="CDD" id="cd07920">
    <property type="entry name" value="Pumilio"/>
    <property type="match status" value="1"/>
</dbReference>
<dbReference type="GO" id="GO:0005737">
    <property type="term" value="C:cytoplasm"/>
    <property type="evidence" value="ECO:0007669"/>
    <property type="project" value="UniProtKB-SubCell"/>
</dbReference>
<dbReference type="PROSITE" id="PS50302">
    <property type="entry name" value="PUM"/>
    <property type="match status" value="8"/>
</dbReference>
<feature type="repeat" description="Pumilio" evidence="7">
    <location>
        <begin position="369"/>
        <end position="404"/>
    </location>
</feature>
<dbReference type="Pfam" id="PF00806">
    <property type="entry name" value="PUF"/>
    <property type="match status" value="8"/>
</dbReference>
<feature type="repeat" description="Pumilio" evidence="7">
    <location>
        <begin position="332"/>
        <end position="368"/>
    </location>
</feature>
<feature type="repeat" description="Pumilio" evidence="7">
    <location>
        <begin position="296"/>
        <end position="331"/>
    </location>
</feature>
<dbReference type="Proteomes" id="UP000236291">
    <property type="component" value="Unassembled WGS sequence"/>
</dbReference>
<evidence type="ECO:0000313" key="9">
    <source>
        <dbReference type="EMBL" id="PNY10135.1"/>
    </source>
</evidence>
<dbReference type="Pfam" id="PF07990">
    <property type="entry name" value="NABP"/>
    <property type="match status" value="1"/>
</dbReference>
<evidence type="ECO:0000256" key="7">
    <source>
        <dbReference type="PROSITE-ProRule" id="PRU00317"/>
    </source>
</evidence>
<dbReference type="GO" id="GO:0003729">
    <property type="term" value="F:mRNA binding"/>
    <property type="evidence" value="ECO:0007669"/>
    <property type="project" value="TreeGrafter"/>
</dbReference>
<feature type="repeat" description="Pumilio" evidence="7">
    <location>
        <begin position="260"/>
        <end position="295"/>
    </location>
</feature>
<dbReference type="GO" id="GO:0006417">
    <property type="term" value="P:regulation of translation"/>
    <property type="evidence" value="ECO:0007669"/>
    <property type="project" value="UniProtKB-KW"/>
</dbReference>
<name>A0A2K3P4B1_TRIPR</name>
<evidence type="ECO:0000256" key="5">
    <source>
        <dbReference type="ARBA" id="ARBA00022884"/>
    </source>
</evidence>
<dbReference type="Gene3D" id="1.25.10.10">
    <property type="entry name" value="Leucine-rich Repeat Variant"/>
    <property type="match status" value="1"/>
</dbReference>
<feature type="repeat" description="Pumilio" evidence="7">
    <location>
        <begin position="188"/>
        <end position="223"/>
    </location>
</feature>
<evidence type="ECO:0000256" key="3">
    <source>
        <dbReference type="ARBA" id="ARBA00022737"/>
    </source>
</evidence>
<protein>
    <submittedName>
        <fullName evidence="9">Pumilio 4-like protein</fullName>
    </submittedName>
</protein>
<feature type="repeat" description="Pumilio" evidence="7">
    <location>
        <begin position="224"/>
        <end position="259"/>
    </location>
</feature>
<evidence type="ECO:0000259" key="8">
    <source>
        <dbReference type="PROSITE" id="PS50303"/>
    </source>
</evidence>
<evidence type="ECO:0000256" key="6">
    <source>
        <dbReference type="ARBA" id="ARBA00055193"/>
    </source>
</evidence>
<dbReference type="SUPFAM" id="SSF48371">
    <property type="entry name" value="ARM repeat"/>
    <property type="match status" value="1"/>
</dbReference>
<reference evidence="9 10" key="1">
    <citation type="journal article" date="2014" name="Am. J. Bot.">
        <title>Genome assembly and annotation for red clover (Trifolium pratense; Fabaceae).</title>
        <authorList>
            <person name="Istvanek J."/>
            <person name="Jaros M."/>
            <person name="Krenek A."/>
            <person name="Repkova J."/>
        </authorList>
    </citation>
    <scope>NUCLEOTIDE SEQUENCE [LARGE SCALE GENOMIC DNA]</scope>
    <source>
        <strain evidence="10">cv. Tatra</strain>
        <tissue evidence="9">Young leaves</tissue>
    </source>
</reference>
<gene>
    <name evidence="9" type="ORF">L195_g006704</name>
</gene>
<evidence type="ECO:0000256" key="2">
    <source>
        <dbReference type="ARBA" id="ARBA00022490"/>
    </source>
</evidence>
<feature type="non-terminal residue" evidence="9">
    <location>
        <position position="1"/>
    </location>
</feature>
<sequence>ALRGRRDGQNLDTLGNQVGSELNSATLDPRIIQYLQQSSDYSMHGMNSSGDPFQMRNFSDASQHGDREAIRKAYLETLLIQQKQQYELPLLSKSGLLNHGSFGSQPYDLGMPHSGKQIANSSLPSLGSGNPLFENERISHINSMMRSSMGGSGNSWHADIGNNMETRFASSLLDEFKNNKAKPFELSDITDHVVQFSTDQYGSRFIQQKLETASVEEKTKIFPEIIPHARALMTDVFGNYVIQKFFEHGTDSQRKELANQLTGHVLPLSLQMYGCRVIQKALEVVDVDQQSQMVSELSGAIMKCVRDQNGNHVIQKCIECVPQDRIQFIISSFYGQVVALSTHPYGCRVIQRVLEHCDDLNTQEIIMDEIMQSVCTLAQDQYGNYVIQHILEYGKPHERTIVISKLAGQIVKMSQQKFASNVIEKCLAFGSPEERQILVNEMLGTSDENEPLQAMMKDPFGNYVVQKVLETCDDQSLELILSRIKVHLNALKRYTYGKHIVSRVEKLITTGERRIGLLA</sequence>
<comment type="function">
    <text evidence="6">Sequence-specific RNA-binding protein that regulates translation and mRNA stability by binding the 3'-UTR of target mRNAs. Binds the APUM-binding elements (APBEs) in the 3'-UTR mRNA sequence of CLV1, PNH, WUS and FAS2.</text>
</comment>
<dbReference type="ExpressionAtlas" id="A0A2K3P4B1">
    <property type="expression patterns" value="baseline"/>
</dbReference>
<dbReference type="FunFam" id="1.25.10.10:FF:000004">
    <property type="entry name" value="Pumilio homolog 1 isoform 2"/>
    <property type="match status" value="1"/>
</dbReference>
<accession>A0A2K3P4B1</accession>
<comment type="caution">
    <text evidence="9">The sequence shown here is derived from an EMBL/GenBank/DDBJ whole genome shotgun (WGS) entry which is preliminary data.</text>
</comment>
<feature type="repeat" description="Pumilio" evidence="7">
    <location>
        <begin position="405"/>
        <end position="440"/>
    </location>
</feature>
<evidence type="ECO:0000256" key="4">
    <source>
        <dbReference type="ARBA" id="ARBA00022845"/>
    </source>
</evidence>
<dbReference type="PANTHER" id="PTHR12537:SF12">
    <property type="entry name" value="MATERNAL PROTEIN PUMILIO"/>
    <property type="match status" value="1"/>
</dbReference>
<keyword evidence="2" id="KW-0963">Cytoplasm</keyword>
<dbReference type="InterPro" id="IPR001313">
    <property type="entry name" value="Pumilio_RNA-bd_rpt"/>
</dbReference>
<feature type="repeat" description="Pumilio" evidence="7">
    <location>
        <begin position="441"/>
        <end position="482"/>
    </location>
</feature>
<feature type="domain" description="PUM-HD" evidence="8">
    <location>
        <begin position="168"/>
        <end position="508"/>
    </location>
</feature>
<dbReference type="STRING" id="57577.A0A2K3P4B1"/>
<evidence type="ECO:0000313" key="10">
    <source>
        <dbReference type="Proteomes" id="UP000236291"/>
    </source>
</evidence>
<keyword evidence="3" id="KW-0677">Repeat</keyword>
<reference evidence="9 10" key="2">
    <citation type="journal article" date="2017" name="Front. Plant Sci.">
        <title>Gene Classification and Mining of Molecular Markers Useful in Red Clover (Trifolium pratense) Breeding.</title>
        <authorList>
            <person name="Istvanek J."/>
            <person name="Dluhosova J."/>
            <person name="Dluhos P."/>
            <person name="Patkova L."/>
            <person name="Nedelnik J."/>
            <person name="Repkova J."/>
        </authorList>
    </citation>
    <scope>NUCLEOTIDE SEQUENCE [LARGE SCALE GENOMIC DNA]</scope>
    <source>
        <strain evidence="10">cv. Tatra</strain>
        <tissue evidence="9">Young leaves</tissue>
    </source>
</reference>
<dbReference type="InterPro" id="IPR033712">
    <property type="entry name" value="Pumilio_RNA-bd"/>
</dbReference>
<keyword evidence="5" id="KW-0694">RNA-binding</keyword>
<comment type="subcellular location">
    <subcellularLocation>
        <location evidence="1">Cytoplasm</location>
    </subcellularLocation>
</comment>
<dbReference type="EMBL" id="ASHM01003612">
    <property type="protein sequence ID" value="PNY10135.1"/>
    <property type="molecule type" value="Genomic_DNA"/>
</dbReference>
<dbReference type="SMART" id="SM00025">
    <property type="entry name" value="Pumilio"/>
    <property type="match status" value="8"/>
</dbReference>
<dbReference type="InterPro" id="IPR012940">
    <property type="entry name" value="NABP"/>
</dbReference>
<dbReference type="InterPro" id="IPR033133">
    <property type="entry name" value="PUM-HD"/>
</dbReference>
<dbReference type="PANTHER" id="PTHR12537">
    <property type="entry name" value="RNA BINDING PROTEIN PUMILIO-RELATED"/>
    <property type="match status" value="1"/>
</dbReference>
<dbReference type="AlphaFoldDB" id="A0A2K3P4B1"/>